<comment type="caution">
    <text evidence="1">The sequence shown here is derived from an EMBL/GenBank/DDBJ whole genome shotgun (WGS) entry which is preliminary data.</text>
</comment>
<dbReference type="HOGENOM" id="CLU_044962_1_0_9"/>
<evidence type="ECO:0000313" key="2">
    <source>
        <dbReference type="Proteomes" id="UP000010296"/>
    </source>
</evidence>
<keyword evidence="2" id="KW-1185">Reference proteome</keyword>
<dbReference type="EMBL" id="AEPV01000029">
    <property type="protein sequence ID" value="EFU74345.1"/>
    <property type="molecule type" value="Genomic_DNA"/>
</dbReference>
<dbReference type="AlphaFoldDB" id="E6LEN2"/>
<gene>
    <name evidence="1" type="ORF">HMPREF9088_0822</name>
</gene>
<reference evidence="1 2" key="1">
    <citation type="submission" date="2010-12" db="EMBL/GenBank/DDBJ databases">
        <authorList>
            <person name="Muzny D."/>
            <person name="Qin X."/>
            <person name="Deng J."/>
            <person name="Jiang H."/>
            <person name="Liu Y."/>
            <person name="Qu J."/>
            <person name="Song X.-Z."/>
            <person name="Zhang L."/>
            <person name="Thornton R."/>
            <person name="Coyle M."/>
            <person name="Francisco L."/>
            <person name="Jackson L."/>
            <person name="Javaid M."/>
            <person name="Korchina V."/>
            <person name="Kovar C."/>
            <person name="Mata R."/>
            <person name="Mathew T."/>
            <person name="Ngo R."/>
            <person name="Nguyen L."/>
            <person name="Nguyen N."/>
            <person name="Okwuonu G."/>
            <person name="Ongeri F."/>
            <person name="Pham C."/>
            <person name="Simmons D."/>
            <person name="Wilczek-Boney K."/>
            <person name="Hale W."/>
            <person name="Jakkamsetti A."/>
            <person name="Pham P."/>
            <person name="Ruth R."/>
            <person name="San Lucas F."/>
            <person name="Warren J."/>
            <person name="Zhang J."/>
            <person name="Zhao Z."/>
            <person name="Zhou C."/>
            <person name="Zhu D."/>
            <person name="Lee S."/>
            <person name="Bess C."/>
            <person name="Blankenburg K."/>
            <person name="Forbes L."/>
            <person name="Fu Q."/>
            <person name="Gubbala S."/>
            <person name="Hirani K."/>
            <person name="Jayaseelan J.C."/>
            <person name="Lara F."/>
            <person name="Munidasa M."/>
            <person name="Palculict T."/>
            <person name="Patil S."/>
            <person name="Pu L.-L."/>
            <person name="Saada N."/>
            <person name="Tang L."/>
            <person name="Weissenberger G."/>
            <person name="Zhu Y."/>
            <person name="Hemphill L."/>
            <person name="Shang Y."/>
            <person name="Youmans B."/>
            <person name="Ayvaz T."/>
            <person name="Ross M."/>
            <person name="Santibanez J."/>
            <person name="Aqrawi P."/>
            <person name="Gross S."/>
            <person name="Joshi V."/>
            <person name="Fowler G."/>
            <person name="Nazareth L."/>
            <person name="Reid J."/>
            <person name="Worley K."/>
            <person name="Petrosino J."/>
            <person name="Highlander S."/>
            <person name="Gibbs R."/>
        </authorList>
    </citation>
    <scope>NUCLEOTIDE SEQUENCE [LARGE SCALE GENOMIC DNA]</scope>
    <source>
        <strain evidence="2">DSM 15952 / CCUG 50447 / LMG 22039 / TP 1.5</strain>
    </source>
</reference>
<organism evidence="1 2">
    <name type="scientific">Enterococcus italicus (strain DSM 15952 / CCUG 50447 / LMG 22039 / TP 1.5)</name>
    <dbReference type="NCBI Taxonomy" id="888064"/>
    <lineage>
        <taxon>Bacteria</taxon>
        <taxon>Bacillati</taxon>
        <taxon>Bacillota</taxon>
        <taxon>Bacilli</taxon>
        <taxon>Lactobacillales</taxon>
        <taxon>Enterococcaceae</taxon>
        <taxon>Enterococcus</taxon>
    </lineage>
</organism>
<dbReference type="PATRIC" id="fig|888064.11.peg.1474"/>
<name>E6LEN2_ENTI1</name>
<sequence>MVVRLIHCNLTGKIVKKVLEKIMNKGKSTDGLMRHIRDKHGIDINGGVEKQQLLNIGYYHGYKASRYVKSRESTQEYSQFKQVKAVYDFDLATKAIFYPMLIIIETSIKNRLIDSLVTRDQCDIEYIYSKKLKDYSSKDIGSKDYKKYLKKNLELRKKIDETISYYYGKGHPAIQHFFHSNKPIPLWAYFEVITFGELGNFISCMNKDLRINLAQKMSLHHTGMNQNGRMMENIVLSLTGLRNATMHNSMIFDCRFDRSNISGQLKQFVGNQTGIANITFDTLTDFLILLILVLKKIKVTKTDLKRYVRDYEENREFLFESIPFSAYTQIMGTDSKIKIKILKEFISK</sequence>
<accession>E6LEN2</accession>
<dbReference type="Proteomes" id="UP000010296">
    <property type="component" value="Unassembled WGS sequence"/>
</dbReference>
<protein>
    <submittedName>
        <fullName evidence="1">Abi-like protein</fullName>
    </submittedName>
</protein>
<dbReference type="Pfam" id="PF07751">
    <property type="entry name" value="Abi_2"/>
    <property type="match status" value="1"/>
</dbReference>
<proteinExistence type="predicted"/>
<dbReference type="InterPro" id="IPR011664">
    <property type="entry name" value="Abi_system_AbiD/AbiF-like"/>
</dbReference>
<evidence type="ECO:0000313" key="1">
    <source>
        <dbReference type="EMBL" id="EFU74345.1"/>
    </source>
</evidence>
<dbReference type="eggNOG" id="COG4823">
    <property type="taxonomic scope" value="Bacteria"/>
</dbReference>